<sequence>MQNTIKPITVSNLEEFSAAWNRHDIDALMSFMSEECIFQTAAGPHAWGSRHVGTAAVRTAFESAWLLVPDAQWLHGKHFVHGNLGISEWTFTGTAADGSRIESDGVDIFTFKDGKILLKNVFRKNCPNLPSIK</sequence>
<protein>
    <submittedName>
        <fullName evidence="2">DUF4440 domain-containing protein</fullName>
    </submittedName>
</protein>
<dbReference type="RefSeq" id="WP_173942121.1">
    <property type="nucleotide sequence ID" value="NZ_CBCSCD010000005.1"/>
</dbReference>
<gene>
    <name evidence="2" type="ORF">DCO16_02055</name>
</gene>
<dbReference type="Gene3D" id="3.10.450.50">
    <property type="match status" value="1"/>
</dbReference>
<evidence type="ECO:0000259" key="1">
    <source>
        <dbReference type="Pfam" id="PF12680"/>
    </source>
</evidence>
<evidence type="ECO:0000313" key="2">
    <source>
        <dbReference type="EMBL" id="QKM61967.1"/>
    </source>
</evidence>
<dbReference type="InterPro" id="IPR037401">
    <property type="entry name" value="SnoaL-like"/>
</dbReference>
<dbReference type="EMBL" id="CP028941">
    <property type="protein sequence ID" value="QKM61967.1"/>
    <property type="molecule type" value="Genomic_DNA"/>
</dbReference>
<feature type="domain" description="SnoaL-like" evidence="1">
    <location>
        <begin position="14"/>
        <end position="116"/>
    </location>
</feature>
<dbReference type="AlphaFoldDB" id="A0A6M9PSU1"/>
<dbReference type="InterPro" id="IPR032710">
    <property type="entry name" value="NTF2-like_dom_sf"/>
</dbReference>
<dbReference type="Proteomes" id="UP000500806">
    <property type="component" value="Chromosome"/>
</dbReference>
<dbReference type="Pfam" id="PF12680">
    <property type="entry name" value="SnoaL_2"/>
    <property type="match status" value="1"/>
</dbReference>
<evidence type="ECO:0000313" key="3">
    <source>
        <dbReference type="Proteomes" id="UP000500806"/>
    </source>
</evidence>
<reference evidence="2 3" key="1">
    <citation type="submission" date="2018-04" db="EMBL/GenBank/DDBJ databases">
        <title>Polynucleobacter sp. LimPoW16 genome.</title>
        <authorList>
            <person name="Hahn M.W."/>
        </authorList>
    </citation>
    <scope>NUCLEOTIDE SEQUENCE [LARGE SCALE GENOMIC DNA]</scope>
    <source>
        <strain evidence="2 3">LimPoW16</strain>
    </source>
</reference>
<keyword evidence="3" id="KW-1185">Reference proteome</keyword>
<name>A0A6M9PSU1_9BURK</name>
<organism evidence="2 3">
    <name type="scientific">Polynucleobacter antarcticus</name>
    <dbReference type="NCBI Taxonomy" id="1743162"/>
    <lineage>
        <taxon>Bacteria</taxon>
        <taxon>Pseudomonadati</taxon>
        <taxon>Pseudomonadota</taxon>
        <taxon>Betaproteobacteria</taxon>
        <taxon>Burkholderiales</taxon>
        <taxon>Burkholderiaceae</taxon>
        <taxon>Polynucleobacter</taxon>
    </lineage>
</organism>
<accession>A0A6M9PSU1</accession>
<proteinExistence type="predicted"/>
<dbReference type="SUPFAM" id="SSF54427">
    <property type="entry name" value="NTF2-like"/>
    <property type="match status" value="1"/>
</dbReference>
<dbReference type="KEGG" id="pani:DCO16_02055"/>